<evidence type="ECO:0000313" key="1">
    <source>
        <dbReference type="EMBL" id="SUX32688.1"/>
    </source>
</evidence>
<sequence length="187" mass="21105">MKTVYAYSPFTGEFLGETYAERSPLDTDEVWLLPAHSTELQPPAAAERQTTIFHDGGWAVTSDWRAVKLWSVDTAQEIQARLGDTPESLRATPLPPCEFPSWNGKGWDVNKTAQASALMEHANQELQRRLAAAYVARRPLEDAVELDIATQAELTKLIEWKRYCVLLSRMPQQPEWPAVSDWPPSPK</sequence>
<accession>A0AAX2MCG5</accession>
<proteinExistence type="predicted"/>
<dbReference type="Pfam" id="PF02413">
    <property type="entry name" value="Caudo_TAP"/>
    <property type="match status" value="1"/>
</dbReference>
<dbReference type="Proteomes" id="UP000254029">
    <property type="component" value="Unassembled WGS sequence"/>
</dbReference>
<evidence type="ECO:0000313" key="3">
    <source>
        <dbReference type="Proteomes" id="UP000254029"/>
    </source>
</evidence>
<reference evidence="2 3" key="1">
    <citation type="submission" date="2018-06" db="EMBL/GenBank/DDBJ databases">
        <authorList>
            <consortium name="Pathogen Informatics"/>
            <person name="Doyle S."/>
        </authorList>
    </citation>
    <scope>NUCLEOTIDE SEQUENCE [LARGE SCALE GENOMIC DNA]</scope>
    <source>
        <strain evidence="2 3">NCTC8684</strain>
    </source>
</reference>
<protein>
    <submittedName>
        <fullName evidence="2">Caudovirales tail fibre assembly protein</fullName>
    </submittedName>
</protein>
<comment type="caution">
    <text evidence="2">The sequence shown here is derived from an EMBL/GenBank/DDBJ whole genome shotgun (WGS) entry which is preliminary data.</text>
</comment>
<evidence type="ECO:0000313" key="2">
    <source>
        <dbReference type="EMBL" id="SUX34780.1"/>
    </source>
</evidence>
<organism evidence="2 3">
    <name type="scientific">Chromobacterium violaceum</name>
    <dbReference type="NCBI Taxonomy" id="536"/>
    <lineage>
        <taxon>Bacteria</taxon>
        <taxon>Pseudomonadati</taxon>
        <taxon>Pseudomonadota</taxon>
        <taxon>Betaproteobacteria</taxon>
        <taxon>Neisseriales</taxon>
        <taxon>Chromobacteriaceae</taxon>
        <taxon>Chromobacterium</taxon>
    </lineage>
</organism>
<dbReference type="EMBL" id="UIGR01000001">
    <property type="protein sequence ID" value="SUX34780.1"/>
    <property type="molecule type" value="Genomic_DNA"/>
</dbReference>
<name>A0AAX2MCG5_CHRVL</name>
<dbReference type="EMBL" id="UIGR01000001">
    <property type="protein sequence ID" value="SUX32688.1"/>
    <property type="molecule type" value="Genomic_DNA"/>
</dbReference>
<dbReference type="AlphaFoldDB" id="A0AAX2MCG5"/>
<dbReference type="RefSeq" id="WP_076228262.1">
    <property type="nucleotide sequence ID" value="NZ_JBHMEH010000181.1"/>
</dbReference>
<dbReference type="InterPro" id="IPR003458">
    <property type="entry name" value="Phage_T4_Gp38_tail_assem"/>
</dbReference>
<gene>
    <name evidence="1" type="ORF">NCTC8684_01769</name>
    <name evidence="2" type="ORF">NCTC8684_03640</name>
</gene>